<evidence type="ECO:0000313" key="2">
    <source>
        <dbReference type="EMBL" id="KCZ92885.1"/>
    </source>
</evidence>
<protein>
    <submittedName>
        <fullName evidence="2">Phosphoglycerate mutase family protein</fullName>
    </submittedName>
</protein>
<dbReference type="GO" id="GO:0043456">
    <property type="term" value="P:regulation of pentose-phosphate shunt"/>
    <property type="evidence" value="ECO:0007669"/>
    <property type="project" value="TreeGrafter"/>
</dbReference>
<dbReference type="InterPro" id="IPR013078">
    <property type="entry name" value="His_Pase_superF_clade-1"/>
</dbReference>
<dbReference type="SMART" id="SM00855">
    <property type="entry name" value="PGAM"/>
    <property type="match status" value="1"/>
</dbReference>
<dbReference type="PATRIC" id="fig|1280950.3.peg.1607"/>
<dbReference type="STRING" id="1280950.HJO_08017"/>
<proteinExistence type="predicted"/>
<sequence>MATRQRADTVTRLIIVRHGNTFDAGDTPTRVGARTDLPLSSSGLAQAANLSAHFRDTNFLAAFCSPLQRTRQTARAILAARPHAPALLVLPFLTEIDYGPDENQPEDAVIARVGAPALAAWDNDAVPPPGWHVDPGALRAAWAGLLVRARALGPDATVLIVTSNGIARFLPDVVDAAPAGLDRKLKTGAWGCVEISGDRAAITEWNLRP</sequence>
<dbReference type="CDD" id="cd07067">
    <property type="entry name" value="HP_PGM_like"/>
    <property type="match status" value="1"/>
</dbReference>
<keyword evidence="1" id="KW-0378">Hydrolase</keyword>
<organism evidence="2 3">
    <name type="scientific">Hyphomonas johnsonii MHS-2</name>
    <dbReference type="NCBI Taxonomy" id="1280950"/>
    <lineage>
        <taxon>Bacteria</taxon>
        <taxon>Pseudomonadati</taxon>
        <taxon>Pseudomonadota</taxon>
        <taxon>Alphaproteobacteria</taxon>
        <taxon>Hyphomonadales</taxon>
        <taxon>Hyphomonadaceae</taxon>
        <taxon>Hyphomonas</taxon>
    </lineage>
</organism>
<dbReference type="InterPro" id="IPR051695">
    <property type="entry name" value="Phosphoglycerate_Mutase"/>
</dbReference>
<gene>
    <name evidence="2" type="ORF">HJO_08017</name>
</gene>
<dbReference type="Gene3D" id="3.40.50.1240">
    <property type="entry name" value="Phosphoglycerate mutase-like"/>
    <property type="match status" value="1"/>
</dbReference>
<dbReference type="SUPFAM" id="SSF53254">
    <property type="entry name" value="Phosphoglycerate mutase-like"/>
    <property type="match status" value="1"/>
</dbReference>
<evidence type="ECO:0000313" key="3">
    <source>
        <dbReference type="Proteomes" id="UP000025171"/>
    </source>
</evidence>
<dbReference type="PANTHER" id="PTHR46517">
    <property type="entry name" value="FRUCTOSE-2,6-BISPHOSPHATASE TIGAR"/>
    <property type="match status" value="1"/>
</dbReference>
<comment type="caution">
    <text evidence="2">The sequence shown here is derived from an EMBL/GenBank/DDBJ whole genome shotgun (WGS) entry which is preliminary data.</text>
</comment>
<evidence type="ECO:0000256" key="1">
    <source>
        <dbReference type="ARBA" id="ARBA00022801"/>
    </source>
</evidence>
<dbReference type="EMBL" id="ARYK01000003">
    <property type="protein sequence ID" value="KCZ92885.1"/>
    <property type="molecule type" value="Genomic_DNA"/>
</dbReference>
<name>A0A059FQD5_9PROT</name>
<dbReference type="PANTHER" id="PTHR46517:SF1">
    <property type="entry name" value="FRUCTOSE-2,6-BISPHOSPHATASE TIGAR"/>
    <property type="match status" value="1"/>
</dbReference>
<dbReference type="AlphaFoldDB" id="A0A059FQD5"/>
<keyword evidence="3" id="KW-1185">Reference proteome</keyword>
<reference evidence="2 3" key="1">
    <citation type="journal article" date="2014" name="Antonie Van Leeuwenhoek">
        <title>Hyphomonas beringensis sp. nov. and Hyphomonas chukchiensis sp. nov., isolated from surface seawater of the Bering Sea and Chukchi Sea.</title>
        <authorList>
            <person name="Li C."/>
            <person name="Lai Q."/>
            <person name="Li G."/>
            <person name="Dong C."/>
            <person name="Wang J."/>
            <person name="Liao Y."/>
            <person name="Shao Z."/>
        </authorList>
    </citation>
    <scope>NUCLEOTIDE SEQUENCE [LARGE SCALE GENOMIC DNA]</scope>
    <source>
        <strain evidence="2 3">MHS-2</strain>
    </source>
</reference>
<dbReference type="eggNOG" id="COG0406">
    <property type="taxonomic scope" value="Bacteria"/>
</dbReference>
<dbReference type="GO" id="GO:0004331">
    <property type="term" value="F:fructose-2,6-bisphosphate 2-phosphatase activity"/>
    <property type="evidence" value="ECO:0007669"/>
    <property type="project" value="TreeGrafter"/>
</dbReference>
<dbReference type="Pfam" id="PF00300">
    <property type="entry name" value="His_Phos_1"/>
    <property type="match status" value="1"/>
</dbReference>
<dbReference type="InterPro" id="IPR029033">
    <property type="entry name" value="His_PPase_superfam"/>
</dbReference>
<accession>A0A059FQD5</accession>
<dbReference type="Proteomes" id="UP000025171">
    <property type="component" value="Unassembled WGS sequence"/>
</dbReference>
<dbReference type="GO" id="GO:0045820">
    <property type="term" value="P:negative regulation of glycolytic process"/>
    <property type="evidence" value="ECO:0007669"/>
    <property type="project" value="TreeGrafter"/>
</dbReference>
<dbReference type="GO" id="GO:0005829">
    <property type="term" value="C:cytosol"/>
    <property type="evidence" value="ECO:0007669"/>
    <property type="project" value="TreeGrafter"/>
</dbReference>